<evidence type="ECO:0000313" key="3">
    <source>
        <dbReference type="Proteomes" id="UP001216907"/>
    </source>
</evidence>
<evidence type="ECO:0000313" key="2">
    <source>
        <dbReference type="EMBL" id="MDG3004503.1"/>
    </source>
</evidence>
<evidence type="ECO:0008006" key="4">
    <source>
        <dbReference type="Google" id="ProtNLM"/>
    </source>
</evidence>
<reference evidence="2 3" key="1">
    <citation type="submission" date="2023-03" db="EMBL/GenBank/DDBJ databases">
        <title>Paludisphaera mucosa sp. nov. a novel planctomycete from northern fen.</title>
        <authorList>
            <person name="Ivanova A."/>
        </authorList>
    </citation>
    <scope>NUCLEOTIDE SEQUENCE [LARGE SCALE GENOMIC DNA]</scope>
    <source>
        <strain evidence="2 3">Pla2</strain>
    </source>
</reference>
<dbReference type="EMBL" id="JARRAG010000002">
    <property type="protein sequence ID" value="MDG3004503.1"/>
    <property type="molecule type" value="Genomic_DNA"/>
</dbReference>
<proteinExistence type="predicted"/>
<gene>
    <name evidence="2" type="ORF">PZE19_12020</name>
</gene>
<sequence length="75" mass="7831">MPAKKAMPLFLCAALLLLQGGCGESLPPPSAPGDMSTMTEEEIAEQAAFQKKMDDNIAKAAAKDKATKGKAARKP</sequence>
<organism evidence="2 3">
    <name type="scientific">Paludisphaera mucosa</name>
    <dbReference type="NCBI Taxonomy" id="3030827"/>
    <lineage>
        <taxon>Bacteria</taxon>
        <taxon>Pseudomonadati</taxon>
        <taxon>Planctomycetota</taxon>
        <taxon>Planctomycetia</taxon>
        <taxon>Isosphaerales</taxon>
        <taxon>Isosphaeraceae</taxon>
        <taxon>Paludisphaera</taxon>
    </lineage>
</organism>
<keyword evidence="1" id="KW-0732">Signal</keyword>
<feature type="chain" id="PRO_5045093590" description="Lipoprotein" evidence="1">
    <location>
        <begin position="24"/>
        <end position="75"/>
    </location>
</feature>
<comment type="caution">
    <text evidence="2">The sequence shown here is derived from an EMBL/GenBank/DDBJ whole genome shotgun (WGS) entry which is preliminary data.</text>
</comment>
<accession>A0ABT6FA82</accession>
<protein>
    <recommendedName>
        <fullName evidence="4">Lipoprotein</fullName>
    </recommendedName>
</protein>
<dbReference type="RefSeq" id="WP_277860860.1">
    <property type="nucleotide sequence ID" value="NZ_JARRAG010000002.1"/>
</dbReference>
<name>A0ABT6FA82_9BACT</name>
<dbReference type="Proteomes" id="UP001216907">
    <property type="component" value="Unassembled WGS sequence"/>
</dbReference>
<keyword evidence="3" id="KW-1185">Reference proteome</keyword>
<feature type="signal peptide" evidence="1">
    <location>
        <begin position="1"/>
        <end position="23"/>
    </location>
</feature>
<evidence type="ECO:0000256" key="1">
    <source>
        <dbReference type="SAM" id="SignalP"/>
    </source>
</evidence>